<protein>
    <submittedName>
        <fullName evidence="2">Uncharacterized protein</fullName>
    </submittedName>
</protein>
<feature type="region of interest" description="Disordered" evidence="1">
    <location>
        <begin position="43"/>
        <end position="111"/>
    </location>
</feature>
<evidence type="ECO:0000313" key="3">
    <source>
        <dbReference type="Proteomes" id="UP000061569"/>
    </source>
</evidence>
<name>A0A0S2DE32_LYSEN</name>
<reference evidence="2 3" key="1">
    <citation type="submission" date="2015-11" db="EMBL/GenBank/DDBJ databases">
        <title>Genome sequences of Lysobacter enzymogenes strain C3 and Lysobacter antibioticus ATCC 29479.</title>
        <authorList>
            <person name="Kobayashi D.Y."/>
        </authorList>
    </citation>
    <scope>NUCLEOTIDE SEQUENCE [LARGE SCALE GENOMIC DNA]</scope>
    <source>
        <strain evidence="2 3">C3</strain>
    </source>
</reference>
<accession>A0A0S2DE32</accession>
<evidence type="ECO:0000256" key="1">
    <source>
        <dbReference type="SAM" id="MobiDB-lite"/>
    </source>
</evidence>
<gene>
    <name evidence="2" type="ORF">GLE_1397</name>
</gene>
<evidence type="ECO:0000313" key="2">
    <source>
        <dbReference type="EMBL" id="ALN56754.1"/>
    </source>
</evidence>
<dbReference type="Proteomes" id="UP000061569">
    <property type="component" value="Chromosome"/>
</dbReference>
<dbReference type="PATRIC" id="fig|69.6.peg.1379"/>
<feature type="compositionally biased region" description="Basic and acidic residues" evidence="1">
    <location>
        <begin position="45"/>
        <end position="58"/>
    </location>
</feature>
<sequence>MLQDAATQAANANAAGASARVKVEVPPLRFIEFPNILSTNAVSRPEVKHPHREWEITKSRRRKSGANKPPSSLSDGSTLARDASKTAAATVSTPYRRTDNSGKPQITSRSP</sequence>
<dbReference type="EMBL" id="CP013140">
    <property type="protein sequence ID" value="ALN56754.1"/>
    <property type="molecule type" value="Genomic_DNA"/>
</dbReference>
<feature type="compositionally biased region" description="Polar residues" evidence="1">
    <location>
        <begin position="87"/>
        <end position="111"/>
    </location>
</feature>
<dbReference type="KEGG" id="lez:GLE_1397"/>
<proteinExistence type="predicted"/>
<organism evidence="2 3">
    <name type="scientific">Lysobacter enzymogenes</name>
    <dbReference type="NCBI Taxonomy" id="69"/>
    <lineage>
        <taxon>Bacteria</taxon>
        <taxon>Pseudomonadati</taxon>
        <taxon>Pseudomonadota</taxon>
        <taxon>Gammaproteobacteria</taxon>
        <taxon>Lysobacterales</taxon>
        <taxon>Lysobacteraceae</taxon>
        <taxon>Lysobacter</taxon>
    </lineage>
</organism>
<dbReference type="AlphaFoldDB" id="A0A0S2DE32"/>
<feature type="compositionally biased region" description="Low complexity" evidence="1">
    <location>
        <begin position="1"/>
        <end position="19"/>
    </location>
</feature>
<feature type="region of interest" description="Disordered" evidence="1">
    <location>
        <begin position="1"/>
        <end position="21"/>
    </location>
</feature>
<dbReference type="STRING" id="69.GLE_1397"/>